<dbReference type="PROSITE" id="PS51186">
    <property type="entry name" value="GNAT"/>
    <property type="match status" value="1"/>
</dbReference>
<organism evidence="2 3">
    <name type="scientific">Pseudopithomyces chartarum</name>
    <dbReference type="NCBI Taxonomy" id="1892770"/>
    <lineage>
        <taxon>Eukaryota</taxon>
        <taxon>Fungi</taxon>
        <taxon>Dikarya</taxon>
        <taxon>Ascomycota</taxon>
        <taxon>Pezizomycotina</taxon>
        <taxon>Dothideomycetes</taxon>
        <taxon>Pleosporomycetidae</taxon>
        <taxon>Pleosporales</taxon>
        <taxon>Massarineae</taxon>
        <taxon>Didymosphaeriaceae</taxon>
        <taxon>Pseudopithomyces</taxon>
    </lineage>
</organism>
<gene>
    <name evidence="2" type="ORF">GRF29_28g380533</name>
</gene>
<dbReference type="InterPro" id="IPR029058">
    <property type="entry name" value="AB_hydrolase_fold"/>
</dbReference>
<feature type="domain" description="N-acetyltransferase" evidence="1">
    <location>
        <begin position="375"/>
        <end position="518"/>
    </location>
</feature>
<dbReference type="GO" id="GO:0016747">
    <property type="term" value="F:acyltransferase activity, transferring groups other than amino-acyl groups"/>
    <property type="evidence" value="ECO:0007669"/>
    <property type="project" value="InterPro"/>
</dbReference>
<dbReference type="SUPFAM" id="SSF55729">
    <property type="entry name" value="Acyl-CoA N-acyltransferases (Nat)"/>
    <property type="match status" value="1"/>
</dbReference>
<dbReference type="CDD" id="cd04301">
    <property type="entry name" value="NAT_SF"/>
    <property type="match status" value="1"/>
</dbReference>
<dbReference type="GO" id="GO:0016787">
    <property type="term" value="F:hydrolase activity"/>
    <property type="evidence" value="ECO:0007669"/>
    <property type="project" value="InterPro"/>
</dbReference>
<protein>
    <recommendedName>
        <fullName evidence="1">N-acetyltransferase domain-containing protein</fullName>
    </recommendedName>
</protein>
<dbReference type="InterPro" id="IPR016181">
    <property type="entry name" value="Acyl_CoA_acyltransferase"/>
</dbReference>
<dbReference type="PANTHER" id="PTHR17630">
    <property type="entry name" value="DIENELACTONE HYDROLASE"/>
    <property type="match status" value="1"/>
</dbReference>
<evidence type="ECO:0000313" key="2">
    <source>
        <dbReference type="EMBL" id="KAK3213588.1"/>
    </source>
</evidence>
<evidence type="ECO:0000313" key="3">
    <source>
        <dbReference type="Proteomes" id="UP001280581"/>
    </source>
</evidence>
<dbReference type="PANTHER" id="PTHR17630:SF87">
    <property type="entry name" value="DIENELACTONE HYDROLASE DOMAIN-CONTAINING PROTEIN"/>
    <property type="match status" value="1"/>
</dbReference>
<dbReference type="Pfam" id="PF01738">
    <property type="entry name" value="DLH"/>
    <property type="match status" value="1"/>
</dbReference>
<sequence length="537" mass="60136">MSSCPWSGKKDKDGKPPCEECISGTVHAGQPQGTIESLHGLDTYIIGNRASPRAIIVIYSDVFSHTLPNNKLIADSYAKSGEYLVYMPDFFEGDPVKLSLADVLIPVDAANQSTLSKYGGLLANIPSYLMWAGRHGKDKTHKTCVEWLQKLRQSDEAQGKKIGMVGMCWGGRFVLRVARSSESIQVSESKTQPLIDAGVALHPSNVVLPEDIEGLAVPVSIGWGEVDEVTPFKQKAQIEEIIAKRKTAGESVPEVEHKVYTPGRHGFSVRGNPEDPAERKALEDSSIIFAKMRIRPLTRDDLPAVADIAFNAFEKDEFFGWLNPKRDKYPGDLRKSQNILLRTRLVTPGQYGYVTVTEEGDLDWNGKEEIVGFAFYIRSAGDEAAKTWRKDTIFNKIERKLLDWESWYHAKVMDRANDPHRLAEYIKVAPWNYFAPINPRWHLGLLCVSPKHQRRGIGSLLLNYGQVMAADEKIPVTLEASIVGKKLYLKNGFKNVNEVELCAEFSDALMVWEPKGMEGTWLEEIQGESAKMKGRKE</sequence>
<dbReference type="Pfam" id="PF13673">
    <property type="entry name" value="Acetyltransf_10"/>
    <property type="match status" value="1"/>
</dbReference>
<proteinExistence type="predicted"/>
<accession>A0AAN6M0H6</accession>
<dbReference type="EMBL" id="WVTA01000004">
    <property type="protein sequence ID" value="KAK3213588.1"/>
    <property type="molecule type" value="Genomic_DNA"/>
</dbReference>
<dbReference type="Gene3D" id="3.40.50.1820">
    <property type="entry name" value="alpha/beta hydrolase"/>
    <property type="match status" value="1"/>
</dbReference>
<comment type="caution">
    <text evidence="2">The sequence shown here is derived from an EMBL/GenBank/DDBJ whole genome shotgun (WGS) entry which is preliminary data.</text>
</comment>
<dbReference type="SUPFAM" id="SSF53474">
    <property type="entry name" value="alpha/beta-Hydrolases"/>
    <property type="match status" value="1"/>
</dbReference>
<evidence type="ECO:0000259" key="1">
    <source>
        <dbReference type="PROSITE" id="PS51186"/>
    </source>
</evidence>
<dbReference type="AlphaFoldDB" id="A0AAN6M0H6"/>
<keyword evidence="3" id="KW-1185">Reference proteome</keyword>
<dbReference type="Proteomes" id="UP001280581">
    <property type="component" value="Unassembled WGS sequence"/>
</dbReference>
<dbReference type="InterPro" id="IPR002925">
    <property type="entry name" value="Dienelactn_hydro"/>
</dbReference>
<reference evidence="2 3" key="1">
    <citation type="submission" date="2021-02" db="EMBL/GenBank/DDBJ databases">
        <title>Genome assembly of Pseudopithomyces chartarum.</title>
        <authorList>
            <person name="Jauregui R."/>
            <person name="Singh J."/>
            <person name="Voisey C."/>
        </authorList>
    </citation>
    <scope>NUCLEOTIDE SEQUENCE [LARGE SCALE GENOMIC DNA]</scope>
    <source>
        <strain evidence="2 3">AGR01</strain>
    </source>
</reference>
<name>A0AAN6M0H6_9PLEO</name>
<dbReference type="Gene3D" id="3.40.630.30">
    <property type="match status" value="1"/>
</dbReference>
<dbReference type="InterPro" id="IPR000182">
    <property type="entry name" value="GNAT_dom"/>
</dbReference>